<feature type="compositionally biased region" description="Polar residues" evidence="1">
    <location>
        <begin position="35"/>
        <end position="44"/>
    </location>
</feature>
<feature type="region of interest" description="Disordered" evidence="1">
    <location>
        <begin position="35"/>
        <end position="102"/>
    </location>
</feature>
<evidence type="ECO:0000256" key="1">
    <source>
        <dbReference type="SAM" id="MobiDB-lite"/>
    </source>
</evidence>
<feature type="compositionally biased region" description="Low complexity" evidence="1">
    <location>
        <begin position="77"/>
        <end position="92"/>
    </location>
</feature>
<feature type="transmembrane region" description="Helical" evidence="2">
    <location>
        <begin position="12"/>
        <end position="31"/>
    </location>
</feature>
<feature type="compositionally biased region" description="Basic and acidic residues" evidence="1">
    <location>
        <begin position="55"/>
        <end position="76"/>
    </location>
</feature>
<evidence type="ECO:0000313" key="3">
    <source>
        <dbReference type="EMBL" id="GFH41258.1"/>
    </source>
</evidence>
<evidence type="ECO:0008006" key="5">
    <source>
        <dbReference type="Google" id="ProtNLM"/>
    </source>
</evidence>
<accession>A0A6A0B9Y2</accession>
<proteinExistence type="predicted"/>
<keyword evidence="2" id="KW-0472">Membrane</keyword>
<dbReference type="Proteomes" id="UP000475928">
    <property type="component" value="Unassembled WGS sequence"/>
</dbReference>
<name>A0A6A0B9Y2_9LACT</name>
<dbReference type="AlphaFoldDB" id="A0A6A0B9Y2"/>
<gene>
    <name evidence="3" type="ORF">Hs20B_16560</name>
</gene>
<keyword evidence="2" id="KW-0812">Transmembrane</keyword>
<dbReference type="EMBL" id="BLLH01000011">
    <property type="protein sequence ID" value="GFH41258.1"/>
    <property type="molecule type" value="Genomic_DNA"/>
</dbReference>
<protein>
    <recommendedName>
        <fullName evidence="5">G5 domain-containing protein</fullName>
    </recommendedName>
</protein>
<evidence type="ECO:0000256" key="2">
    <source>
        <dbReference type="SAM" id="Phobius"/>
    </source>
</evidence>
<keyword evidence="2" id="KW-1133">Transmembrane helix</keyword>
<organism evidence="3 4">
    <name type="scientific">Pseudolactococcus insecticola</name>
    <dbReference type="NCBI Taxonomy" id="2709158"/>
    <lineage>
        <taxon>Bacteria</taxon>
        <taxon>Bacillati</taxon>
        <taxon>Bacillota</taxon>
        <taxon>Bacilli</taxon>
        <taxon>Lactobacillales</taxon>
        <taxon>Streptococcaceae</taxon>
        <taxon>Pseudolactococcus</taxon>
    </lineage>
</organism>
<sequence length="343" mass="36310">MIHMQSKDIAKVVAGGLLITAGAIGTVVYVGQNPNKQLSSGTHKQISKKTTTTSSEKKGLIPEISVDKKMREDYSKDTSASKSVSESKAKQASIDESNKELESADKGTVKNIGILPKAARTTAAADDTLPNTGTEKTSENKSSTIRIQYVPTIYKKIGEGLTASEITNSIINADTKESLAKYVTLKGSYIKEVAGTYDMNFIVSMTGIQDFKGSIKVIYGNASSAAVAPQSAVAAQSQQTKAKTISNTASVSAAAFRQAGRINQNGISYTYYNLPMAGIQTIAASKGHTLAVDGDGVWRDEEGYVVVAYGMGEKRFTTIDTPLGMGRVYDSCPAGAADIAVTW</sequence>
<dbReference type="RefSeq" id="WP_172357547.1">
    <property type="nucleotide sequence ID" value="NZ_BLLH01000011.1"/>
</dbReference>
<reference evidence="3 4" key="1">
    <citation type="submission" date="2020-02" db="EMBL/GenBank/DDBJ databases">
        <title>Draft genome sequence of Lactococcus sp. Hs20B0-1.</title>
        <authorList>
            <person name="Noda S."/>
            <person name="Yuki M."/>
            <person name="Ohkuma M."/>
        </authorList>
    </citation>
    <scope>NUCLEOTIDE SEQUENCE [LARGE SCALE GENOMIC DNA]</scope>
    <source>
        <strain evidence="3 4">Hs20B0-1</strain>
    </source>
</reference>
<evidence type="ECO:0000313" key="4">
    <source>
        <dbReference type="Proteomes" id="UP000475928"/>
    </source>
</evidence>
<comment type="caution">
    <text evidence="3">The sequence shown here is derived from an EMBL/GenBank/DDBJ whole genome shotgun (WGS) entry which is preliminary data.</text>
</comment>
<keyword evidence="4" id="KW-1185">Reference proteome</keyword>